<feature type="region of interest" description="Disordered" evidence="1">
    <location>
        <begin position="58"/>
        <end position="91"/>
    </location>
</feature>
<protein>
    <recommendedName>
        <fullName evidence="4">Globin family profile domain-containing protein</fullName>
    </recommendedName>
</protein>
<dbReference type="VEuPathDB" id="FungiDB:H257_05370"/>
<organism evidence="2 3">
    <name type="scientific">Aphanomyces astaci</name>
    <name type="common">Crayfish plague agent</name>
    <dbReference type="NCBI Taxonomy" id="112090"/>
    <lineage>
        <taxon>Eukaryota</taxon>
        <taxon>Sar</taxon>
        <taxon>Stramenopiles</taxon>
        <taxon>Oomycota</taxon>
        <taxon>Saprolegniomycetes</taxon>
        <taxon>Saprolegniales</taxon>
        <taxon>Verrucalvaceae</taxon>
        <taxon>Aphanomyces</taxon>
    </lineage>
</organism>
<name>A0A6A5AKM1_APHAT</name>
<feature type="compositionally biased region" description="Basic and acidic residues" evidence="1">
    <location>
        <begin position="58"/>
        <end position="68"/>
    </location>
</feature>
<reference evidence="2 3" key="1">
    <citation type="submission" date="2019-06" db="EMBL/GenBank/DDBJ databases">
        <title>Genomics analysis of Aphanomyces spp. identifies a new class of oomycete effector associated with host adaptation.</title>
        <authorList>
            <person name="Gaulin E."/>
        </authorList>
    </citation>
    <scope>NUCLEOTIDE SEQUENCE [LARGE SCALE GENOMIC DNA]</scope>
    <source>
        <strain evidence="2 3">E</strain>
    </source>
</reference>
<dbReference type="AlphaFoldDB" id="A0A6A5AKM1"/>
<feature type="non-terminal residue" evidence="2">
    <location>
        <position position="1"/>
    </location>
</feature>
<dbReference type="Proteomes" id="UP000469452">
    <property type="component" value="Unassembled WGS sequence"/>
</dbReference>
<comment type="caution">
    <text evidence="2">The sequence shown here is derived from an EMBL/GenBank/DDBJ whole genome shotgun (WGS) entry which is preliminary data.</text>
</comment>
<sequence length="91" mass="10110">MIEVLMYWLGELATPDVAEAWSNVVCFFMKHMLESFLTDRVDPFESYQNTVIEHARALSELDEDDKKGGGPSAIGSNGSRGSRASRASVQR</sequence>
<proteinExistence type="predicted"/>
<gene>
    <name evidence="2" type="ORF">AaE_006084</name>
</gene>
<accession>A0A6A5AKM1</accession>
<evidence type="ECO:0008006" key="4">
    <source>
        <dbReference type="Google" id="ProtNLM"/>
    </source>
</evidence>
<dbReference type="EMBL" id="VJMI01011612">
    <property type="protein sequence ID" value="KAF0752320.1"/>
    <property type="molecule type" value="Genomic_DNA"/>
</dbReference>
<feature type="compositionally biased region" description="Low complexity" evidence="1">
    <location>
        <begin position="73"/>
        <end position="91"/>
    </location>
</feature>
<evidence type="ECO:0000256" key="1">
    <source>
        <dbReference type="SAM" id="MobiDB-lite"/>
    </source>
</evidence>
<evidence type="ECO:0000313" key="2">
    <source>
        <dbReference type="EMBL" id="KAF0752320.1"/>
    </source>
</evidence>
<evidence type="ECO:0000313" key="3">
    <source>
        <dbReference type="Proteomes" id="UP000469452"/>
    </source>
</evidence>